<dbReference type="Pfam" id="PF13600">
    <property type="entry name" value="DUF4140"/>
    <property type="match status" value="1"/>
</dbReference>
<dbReference type="Pfam" id="PF13598">
    <property type="entry name" value="DUF4139"/>
    <property type="match status" value="1"/>
</dbReference>
<feature type="domain" description="DUF4139" evidence="2">
    <location>
        <begin position="304"/>
        <end position="803"/>
    </location>
</feature>
<feature type="compositionally biased region" description="Acidic residues" evidence="1">
    <location>
        <begin position="555"/>
        <end position="565"/>
    </location>
</feature>
<feature type="region of interest" description="Disordered" evidence="1">
    <location>
        <begin position="268"/>
        <end position="296"/>
    </location>
</feature>
<feature type="compositionally biased region" description="Acidic residues" evidence="1">
    <location>
        <begin position="90"/>
        <end position="114"/>
    </location>
</feature>
<feature type="region of interest" description="Disordered" evidence="1">
    <location>
        <begin position="86"/>
        <end position="115"/>
    </location>
</feature>
<feature type="region of interest" description="Disordered" evidence="1">
    <location>
        <begin position="218"/>
        <end position="238"/>
    </location>
</feature>
<accession>A0ABQ6WQT4</accession>
<name>A0ABQ6WQT4_9EURO</name>
<gene>
    <name evidence="4" type="ORF">BDV36DRAFT_295680</name>
</gene>
<dbReference type="PANTHER" id="PTHR31005">
    <property type="entry name" value="DUF4139 DOMAIN-CONTAINING PROTEIN"/>
    <property type="match status" value="1"/>
</dbReference>
<protein>
    <recommendedName>
        <fullName evidence="6">DUF4139 domain-containing protein</fullName>
    </recommendedName>
</protein>
<dbReference type="EMBL" id="ML735732">
    <property type="protein sequence ID" value="KAE8417916.1"/>
    <property type="molecule type" value="Genomic_DNA"/>
</dbReference>
<dbReference type="InterPro" id="IPR037291">
    <property type="entry name" value="DUF4139"/>
</dbReference>
<organism evidence="4 5">
    <name type="scientific">Aspergillus pseudocaelatus</name>
    <dbReference type="NCBI Taxonomy" id="1825620"/>
    <lineage>
        <taxon>Eukaryota</taxon>
        <taxon>Fungi</taxon>
        <taxon>Dikarya</taxon>
        <taxon>Ascomycota</taxon>
        <taxon>Pezizomycotina</taxon>
        <taxon>Eurotiomycetes</taxon>
        <taxon>Eurotiomycetidae</taxon>
        <taxon>Eurotiales</taxon>
        <taxon>Aspergillaceae</taxon>
        <taxon>Aspergillus</taxon>
        <taxon>Aspergillus subgen. Circumdati</taxon>
    </lineage>
</organism>
<keyword evidence="5" id="KW-1185">Reference proteome</keyword>
<feature type="domain" description="DUF4140" evidence="3">
    <location>
        <begin position="19"/>
        <end position="141"/>
    </location>
</feature>
<proteinExistence type="predicted"/>
<evidence type="ECO:0008006" key="6">
    <source>
        <dbReference type="Google" id="ProtNLM"/>
    </source>
</evidence>
<evidence type="ECO:0000313" key="4">
    <source>
        <dbReference type="EMBL" id="KAE8417916.1"/>
    </source>
</evidence>
<dbReference type="InterPro" id="IPR025554">
    <property type="entry name" value="DUF4140"/>
</dbReference>
<evidence type="ECO:0000259" key="2">
    <source>
        <dbReference type="Pfam" id="PF13598"/>
    </source>
</evidence>
<evidence type="ECO:0000256" key="1">
    <source>
        <dbReference type="SAM" id="MobiDB-lite"/>
    </source>
</evidence>
<evidence type="ECO:0000313" key="5">
    <source>
        <dbReference type="Proteomes" id="UP000325395"/>
    </source>
</evidence>
<feature type="region of interest" description="Disordered" evidence="1">
    <location>
        <begin position="444"/>
        <end position="493"/>
    </location>
</feature>
<dbReference type="PANTHER" id="PTHR31005:SF8">
    <property type="entry name" value="DUF4139 DOMAIN-CONTAINING PROTEIN"/>
    <property type="match status" value="1"/>
</dbReference>
<feature type="compositionally biased region" description="Polar residues" evidence="1">
    <location>
        <begin position="465"/>
        <end position="485"/>
    </location>
</feature>
<dbReference type="Proteomes" id="UP000325395">
    <property type="component" value="Unassembled WGS sequence"/>
</dbReference>
<dbReference type="InterPro" id="IPR011935">
    <property type="entry name" value="CHP02231"/>
</dbReference>
<feature type="region of interest" description="Disordered" evidence="1">
    <location>
        <begin position="532"/>
        <end position="565"/>
    </location>
</feature>
<sequence>MAEISTSTIQITDLPTKSVIVTPQRATIVREIHTSIQKTGQHTLTITGLDPRVDTDSILIEGTGTATITDIQTSIVPRRDKFEDVYPVESDSDSDSIEPEAADSDSDNLGDDDPELKAISKSIAEVEVRLAQAQHEQAMAISVREILDDYAKKMDPGSVNAKTLEGFLGLYTRQRVDGLQRYHEAGVEVGEGERELARLVKRREQVEGRLKRAREVASKKERREKEKKAIERARKTKQRKMEREERLKFWTVRVGQVVVDLDSQAGFTPGSSRRGSVVERISGGETSSSSSSSSSAAEPVDVKLRLSYVVPGVSWSSRYELRINTPSSSARMAYRAEFRNSSSETWTDARVTLSTSQASFSGLERRIPSLHPWHIKLLDAIQENQEHPSWEKILSGGYANRPAVKTSGLFGARPSGSGLFGNTAAQPQQSSGFGALGQNKPSLSVFGGAPAQNQNLSGPLFGKAQPSTASAFGSASNQNQPSSSGGLFGGMARAPFASNQASNTGEASSQAQQVSSGGLFGSGRALFGRAPAAEAARNPPSQEPSSIEYTHEHEDDNAEDREDEHDNDIDTIASASLEHQESVKQDYGLTTTYDLPGQRTLIPSTNNRRHNLADLDLKSVTLSHIIVPKHSAEAFFRARVKNTSSLRIIHGRVGLTVDGTFLGTATIPNCAPDDFFNVSLGVDPSILVTYGKPTVRRLNTGFFTGHAGAVFRRTCWIKNTKGVAVDITVLDQVPVSEDKELQVEILEPKGLQEKGNEVKLDMEAIHGSGKAIMEKKGEVKWVIHLEPGKDVRVALEYGTKAPRGSEVDSA</sequence>
<feature type="region of interest" description="Disordered" evidence="1">
    <location>
        <begin position="498"/>
        <end position="517"/>
    </location>
</feature>
<feature type="compositionally biased region" description="Low complexity" evidence="1">
    <location>
        <begin position="507"/>
        <end position="516"/>
    </location>
</feature>
<reference evidence="4 5" key="1">
    <citation type="submission" date="2019-04" db="EMBL/GenBank/DDBJ databases">
        <authorList>
            <consortium name="DOE Joint Genome Institute"/>
            <person name="Mondo S."/>
            <person name="Kjaerbolling I."/>
            <person name="Vesth T."/>
            <person name="Frisvad J.C."/>
            <person name="Nybo J.L."/>
            <person name="Theobald S."/>
            <person name="Kildgaard S."/>
            <person name="Isbrandt T."/>
            <person name="Kuo A."/>
            <person name="Sato A."/>
            <person name="Lyhne E.K."/>
            <person name="Kogle M.E."/>
            <person name="Wiebenga A."/>
            <person name="Kun R.S."/>
            <person name="Lubbers R.J."/>
            <person name="Makela M.R."/>
            <person name="Barry K."/>
            <person name="Chovatia M."/>
            <person name="Clum A."/>
            <person name="Daum C."/>
            <person name="Haridas S."/>
            <person name="He G."/>
            <person name="LaButti K."/>
            <person name="Lipzen A."/>
            <person name="Riley R."/>
            <person name="Salamov A."/>
            <person name="Simmons B.A."/>
            <person name="Magnuson J.K."/>
            <person name="Henrissat B."/>
            <person name="Mortensen U.H."/>
            <person name="Larsen T.O."/>
            <person name="Devries R.P."/>
            <person name="Grigoriev I.V."/>
            <person name="Machida M."/>
            <person name="Baker S.E."/>
            <person name="Andersen M.R."/>
            <person name="Cantor M.N."/>
            <person name="Hua S.X."/>
        </authorList>
    </citation>
    <scope>NUCLEOTIDE SEQUENCE [LARGE SCALE GENOMIC DNA]</scope>
    <source>
        <strain evidence="4 5">CBS 117616</strain>
    </source>
</reference>
<evidence type="ECO:0000259" key="3">
    <source>
        <dbReference type="Pfam" id="PF13600"/>
    </source>
</evidence>